<dbReference type="InterPro" id="IPR023393">
    <property type="entry name" value="START-like_dom_sf"/>
</dbReference>
<keyword evidence="4" id="KW-1185">Reference proteome</keyword>
<evidence type="ECO:0000256" key="1">
    <source>
        <dbReference type="ARBA" id="ARBA00006817"/>
    </source>
</evidence>
<evidence type="ECO:0000313" key="3">
    <source>
        <dbReference type="EMBL" id="TPQ16457.1"/>
    </source>
</evidence>
<dbReference type="AlphaFoldDB" id="A0A505D119"/>
<dbReference type="CDD" id="cd07814">
    <property type="entry name" value="SRPBCC_CalC_Aha1-like"/>
    <property type="match status" value="1"/>
</dbReference>
<evidence type="ECO:0000313" key="4">
    <source>
        <dbReference type="Proteomes" id="UP000317378"/>
    </source>
</evidence>
<dbReference type="InterPro" id="IPR013538">
    <property type="entry name" value="ASHA1/2-like_C"/>
</dbReference>
<dbReference type="Pfam" id="PF08327">
    <property type="entry name" value="AHSA1"/>
    <property type="match status" value="1"/>
</dbReference>
<organism evidence="3 4">
    <name type="scientific">Streptomyces sporangiiformans</name>
    <dbReference type="NCBI Taxonomy" id="2315329"/>
    <lineage>
        <taxon>Bacteria</taxon>
        <taxon>Bacillati</taxon>
        <taxon>Actinomycetota</taxon>
        <taxon>Actinomycetes</taxon>
        <taxon>Kitasatosporales</taxon>
        <taxon>Streptomycetaceae</taxon>
        <taxon>Streptomyces</taxon>
    </lineage>
</organism>
<name>A0A505D119_9ACTN</name>
<dbReference type="SUPFAM" id="SSF55961">
    <property type="entry name" value="Bet v1-like"/>
    <property type="match status" value="1"/>
</dbReference>
<protein>
    <submittedName>
        <fullName evidence="3">SRPBCC domain-containing protein</fullName>
    </submittedName>
</protein>
<dbReference type="Proteomes" id="UP000317378">
    <property type="component" value="Unassembled WGS sequence"/>
</dbReference>
<feature type="domain" description="Activator of Hsp90 ATPase homologue 1/2-like C-terminal" evidence="2">
    <location>
        <begin position="22"/>
        <end position="160"/>
    </location>
</feature>
<accession>A0A505D119</accession>
<evidence type="ECO:0000259" key="2">
    <source>
        <dbReference type="Pfam" id="PF08327"/>
    </source>
</evidence>
<sequence>MTVIDVQKNPEALTLTLTARFDAPPARVWQVWEDPRKLERWWGPPTYPATVVDHELKPGGAVTYFMTGPEGDKHHGWWRIRSVEAPYGLEFEDGFADDAGRPNPDMPTMSVRVRLAADGETSTVMTVESTFPTAEAMEQLVSMGMVEGITAAMGQIDALLADSAA</sequence>
<proteinExistence type="inferred from homology"/>
<comment type="similarity">
    <text evidence="1">Belongs to the AHA1 family.</text>
</comment>
<comment type="caution">
    <text evidence="3">The sequence shown here is derived from an EMBL/GenBank/DDBJ whole genome shotgun (WGS) entry which is preliminary data.</text>
</comment>
<dbReference type="RefSeq" id="WP_119105763.1">
    <property type="nucleotide sequence ID" value="NZ_QXMJ01000330.1"/>
</dbReference>
<gene>
    <name evidence="3" type="ORF">FGD71_041580</name>
</gene>
<dbReference type="Gene3D" id="3.30.530.20">
    <property type="match status" value="1"/>
</dbReference>
<dbReference type="OrthoDB" id="3365660at2"/>
<dbReference type="EMBL" id="VCHX02000330">
    <property type="protein sequence ID" value="TPQ16457.1"/>
    <property type="molecule type" value="Genomic_DNA"/>
</dbReference>
<reference evidence="3 4" key="1">
    <citation type="submission" date="2019-06" db="EMBL/GenBank/DDBJ databases">
        <title>Streptomyces sporangiiformans sp. nov., a novel actinomycete isolated from soil in Mount Song.</title>
        <authorList>
            <person name="Han L."/>
        </authorList>
    </citation>
    <scope>NUCLEOTIDE SEQUENCE [LARGE SCALE GENOMIC DNA]</scope>
    <source>
        <strain evidence="3 4">NEAU-SSA 1</strain>
    </source>
</reference>